<gene>
    <name evidence="3" type="ORF">FSB_LOCUS22264</name>
</gene>
<reference evidence="3" key="1">
    <citation type="submission" date="2018-02" db="EMBL/GenBank/DDBJ databases">
        <authorList>
            <person name="Cohen D.B."/>
            <person name="Kent A.D."/>
        </authorList>
    </citation>
    <scope>NUCLEOTIDE SEQUENCE</scope>
</reference>
<feature type="signal peptide" evidence="2">
    <location>
        <begin position="1"/>
        <end position="27"/>
    </location>
</feature>
<evidence type="ECO:0000313" key="3">
    <source>
        <dbReference type="EMBL" id="SPC94382.1"/>
    </source>
</evidence>
<evidence type="ECO:0000256" key="2">
    <source>
        <dbReference type="SAM" id="SignalP"/>
    </source>
</evidence>
<feature type="compositionally biased region" description="Pro residues" evidence="1">
    <location>
        <begin position="27"/>
        <end position="36"/>
    </location>
</feature>
<accession>A0A2N9G489</accession>
<dbReference type="EMBL" id="OIVN01001472">
    <property type="protein sequence ID" value="SPC94382.1"/>
    <property type="molecule type" value="Genomic_DNA"/>
</dbReference>
<keyword evidence="2" id="KW-0732">Signal</keyword>
<feature type="region of interest" description="Disordered" evidence="1">
    <location>
        <begin position="24"/>
        <end position="45"/>
    </location>
</feature>
<organism evidence="3">
    <name type="scientific">Fagus sylvatica</name>
    <name type="common">Beechnut</name>
    <dbReference type="NCBI Taxonomy" id="28930"/>
    <lineage>
        <taxon>Eukaryota</taxon>
        <taxon>Viridiplantae</taxon>
        <taxon>Streptophyta</taxon>
        <taxon>Embryophyta</taxon>
        <taxon>Tracheophyta</taxon>
        <taxon>Spermatophyta</taxon>
        <taxon>Magnoliopsida</taxon>
        <taxon>eudicotyledons</taxon>
        <taxon>Gunneridae</taxon>
        <taxon>Pentapetalae</taxon>
        <taxon>rosids</taxon>
        <taxon>fabids</taxon>
        <taxon>Fagales</taxon>
        <taxon>Fagaceae</taxon>
        <taxon>Fagus</taxon>
    </lineage>
</organism>
<evidence type="ECO:0000256" key="1">
    <source>
        <dbReference type="SAM" id="MobiDB-lite"/>
    </source>
</evidence>
<sequence length="104" mass="11214">MPCGFSLLSFPFFFSLFLVLTPRPAGSEPPPPPPPSLSSNLPFHPQSPDLVLHEGDLMESLGGSSLQQISSLLRQDLTFPVGDEILSAVDARWASSLEICLSSF</sequence>
<name>A0A2N9G489_FAGSY</name>
<proteinExistence type="predicted"/>
<protein>
    <submittedName>
        <fullName evidence="3">Uncharacterized protein</fullName>
    </submittedName>
</protein>
<dbReference type="AlphaFoldDB" id="A0A2N9G489"/>
<feature type="chain" id="PRO_5014990176" evidence="2">
    <location>
        <begin position="28"/>
        <end position="104"/>
    </location>
</feature>